<gene>
    <name evidence="1" type="ORF">PsorP6_011682</name>
</gene>
<dbReference type="Proteomes" id="UP001163321">
    <property type="component" value="Chromosome 12"/>
</dbReference>
<reference evidence="1 2" key="1">
    <citation type="journal article" date="2022" name="bioRxiv">
        <title>The genome of the oomycete Peronosclerospora sorghi, a cosmopolitan pathogen of maize and sorghum, is inflated with dispersed pseudogenes.</title>
        <authorList>
            <person name="Fletcher K."/>
            <person name="Martin F."/>
            <person name="Isakeit T."/>
            <person name="Cavanaugh K."/>
            <person name="Magill C."/>
            <person name="Michelmore R."/>
        </authorList>
    </citation>
    <scope>NUCLEOTIDE SEQUENCE [LARGE SCALE GENOMIC DNA]</scope>
    <source>
        <strain evidence="1">P6</strain>
    </source>
</reference>
<keyword evidence="2" id="KW-1185">Reference proteome</keyword>
<dbReference type="EMBL" id="CM047591">
    <property type="protein sequence ID" value="KAI9918720.1"/>
    <property type="molecule type" value="Genomic_DNA"/>
</dbReference>
<name>A0ACC0WJ86_9STRA</name>
<evidence type="ECO:0000313" key="1">
    <source>
        <dbReference type="EMBL" id="KAI9918720.1"/>
    </source>
</evidence>
<sequence length="179" mass="20806">MSCGYRLLATLVDASTQIKEKSEMEYEAHIQGDIVEIRRAKVPEGSQPDSVEFLQGDAYNLSSSLVSRSFSLQFVMPITGPKNFLTQISERINPGGLFVLLEEYTRKDKWIRGVSDAEGNHVDRFSQIEKLISKDFELIIERQDFPFLIHQHVRKYQWGVSDRIYWKNLSNHQLQMSHR</sequence>
<proteinExistence type="predicted"/>
<protein>
    <submittedName>
        <fullName evidence="1">Uncharacterized protein</fullName>
    </submittedName>
</protein>
<comment type="caution">
    <text evidence="1">The sequence shown here is derived from an EMBL/GenBank/DDBJ whole genome shotgun (WGS) entry which is preliminary data.</text>
</comment>
<evidence type="ECO:0000313" key="2">
    <source>
        <dbReference type="Proteomes" id="UP001163321"/>
    </source>
</evidence>
<accession>A0ACC0WJ86</accession>
<organism evidence="1 2">
    <name type="scientific">Peronosclerospora sorghi</name>
    <dbReference type="NCBI Taxonomy" id="230839"/>
    <lineage>
        <taxon>Eukaryota</taxon>
        <taxon>Sar</taxon>
        <taxon>Stramenopiles</taxon>
        <taxon>Oomycota</taxon>
        <taxon>Peronosporomycetes</taxon>
        <taxon>Peronosporales</taxon>
        <taxon>Peronosporaceae</taxon>
        <taxon>Peronosclerospora</taxon>
    </lineage>
</organism>